<evidence type="ECO:0000313" key="7">
    <source>
        <dbReference type="EMBL" id="MEX6429689.1"/>
    </source>
</evidence>
<dbReference type="PROSITE" id="PS00444">
    <property type="entry name" value="POLYPRENYL_SYNTHASE_2"/>
    <property type="match status" value="1"/>
</dbReference>
<dbReference type="EMBL" id="JBFSHR010000022">
    <property type="protein sequence ID" value="MEX6429689.1"/>
    <property type="molecule type" value="Genomic_DNA"/>
</dbReference>
<dbReference type="InterPro" id="IPR000092">
    <property type="entry name" value="Polyprenyl_synt"/>
</dbReference>
<keyword evidence="4" id="KW-0479">Metal-binding</keyword>
<dbReference type="SFLD" id="SFLDG01017">
    <property type="entry name" value="Polyprenyl_Transferase_Like"/>
    <property type="match status" value="1"/>
</dbReference>
<dbReference type="GO" id="GO:0016740">
    <property type="term" value="F:transferase activity"/>
    <property type="evidence" value="ECO:0007669"/>
    <property type="project" value="UniProtKB-KW"/>
</dbReference>
<comment type="caution">
    <text evidence="7">The sequence shown here is derived from an EMBL/GenBank/DDBJ whole genome shotgun (WGS) entry which is preliminary data.</text>
</comment>
<dbReference type="PANTHER" id="PTHR12001:SF69">
    <property type="entry name" value="ALL TRANS-POLYPRENYL-DIPHOSPHATE SYNTHASE PDSS1"/>
    <property type="match status" value="1"/>
</dbReference>
<evidence type="ECO:0000256" key="5">
    <source>
        <dbReference type="ARBA" id="ARBA00022842"/>
    </source>
</evidence>
<gene>
    <name evidence="7" type="ORF">AB6A68_07535</name>
</gene>
<protein>
    <submittedName>
        <fullName evidence="7">Polyprenyl synthetase family protein</fullName>
        <ecNumber evidence="7">2.5.1.-</ecNumber>
    </submittedName>
</protein>
<evidence type="ECO:0000256" key="6">
    <source>
        <dbReference type="RuleBase" id="RU004466"/>
    </source>
</evidence>
<evidence type="ECO:0000256" key="2">
    <source>
        <dbReference type="ARBA" id="ARBA00006706"/>
    </source>
</evidence>
<keyword evidence="8" id="KW-1185">Reference proteome</keyword>
<evidence type="ECO:0000256" key="1">
    <source>
        <dbReference type="ARBA" id="ARBA00001946"/>
    </source>
</evidence>
<dbReference type="Proteomes" id="UP001560267">
    <property type="component" value="Unassembled WGS sequence"/>
</dbReference>
<evidence type="ECO:0000256" key="4">
    <source>
        <dbReference type="ARBA" id="ARBA00022723"/>
    </source>
</evidence>
<dbReference type="CDD" id="cd00685">
    <property type="entry name" value="Trans_IPPS_HT"/>
    <property type="match status" value="1"/>
</dbReference>
<dbReference type="Gene3D" id="1.10.600.10">
    <property type="entry name" value="Farnesyl Diphosphate Synthase"/>
    <property type="match status" value="1"/>
</dbReference>
<dbReference type="SFLD" id="SFLDS00005">
    <property type="entry name" value="Isoprenoid_Synthase_Type_I"/>
    <property type="match status" value="1"/>
</dbReference>
<dbReference type="Pfam" id="PF00348">
    <property type="entry name" value="polyprenyl_synt"/>
    <property type="match status" value="1"/>
</dbReference>
<keyword evidence="3 6" id="KW-0808">Transferase</keyword>
<dbReference type="PANTHER" id="PTHR12001">
    <property type="entry name" value="GERANYLGERANYL PYROPHOSPHATE SYNTHASE"/>
    <property type="match status" value="1"/>
</dbReference>
<evidence type="ECO:0000256" key="3">
    <source>
        <dbReference type="ARBA" id="ARBA00022679"/>
    </source>
</evidence>
<dbReference type="InterPro" id="IPR033749">
    <property type="entry name" value="Polyprenyl_synt_CS"/>
</dbReference>
<proteinExistence type="inferred from homology"/>
<name>A0ABV3Y5F9_9ACTN</name>
<evidence type="ECO:0000313" key="8">
    <source>
        <dbReference type="Proteomes" id="UP001560267"/>
    </source>
</evidence>
<sequence length="332" mass="35966">MSRSLELLEEQLRDVATTGDPMISEAATHLIAAGGKRIRPMISFAVAHALGWSPEEIASFSDAAMVQGAVAVELVHLASLYHDDVMDEASERRGVPSVNLRFGNLIAIVTGDFLLAKAAGISARLSQEIATLLADTLARMCEGQILEVAAAHRLDRNRDEYLDAIAGKTASLMAASARIPALIAGLPDEEIAMFTEMGESIGMVFQIRDDIMDIFASKEILKKEPGQDLVEGVYTLPVILLLAKPADGPTLSRLLPNANASRNLRQIAELLRSSGALAESLAVMEQYRDRVNEIVSQLEHYDFEWVTNLMNQLIESARAAVDQGAGFLRLAT</sequence>
<dbReference type="RefSeq" id="WP_298386170.1">
    <property type="nucleotide sequence ID" value="NZ_JBFSHR010000022.1"/>
</dbReference>
<comment type="cofactor">
    <cofactor evidence="1">
        <name>Mg(2+)</name>
        <dbReference type="ChEBI" id="CHEBI:18420"/>
    </cofactor>
</comment>
<dbReference type="SUPFAM" id="SSF48576">
    <property type="entry name" value="Terpenoid synthases"/>
    <property type="match status" value="1"/>
</dbReference>
<reference evidence="7 8" key="1">
    <citation type="submission" date="2024-07" db="EMBL/GenBank/DDBJ databases">
        <title>Draft Genome Sequence of Ferrimicrobium acidiphilum Strain YE2023, Isolated from a Pulp of Bioleach Reactor.</title>
        <authorList>
            <person name="Elkina Y.A."/>
            <person name="Bulaeva A.G."/>
            <person name="Beletsky A.V."/>
            <person name="Mardanov A.V."/>
        </authorList>
    </citation>
    <scope>NUCLEOTIDE SEQUENCE [LARGE SCALE GENOMIC DNA]</scope>
    <source>
        <strain evidence="7 8">YE2023</strain>
    </source>
</reference>
<organism evidence="7 8">
    <name type="scientific">Ferrimicrobium acidiphilum</name>
    <dbReference type="NCBI Taxonomy" id="121039"/>
    <lineage>
        <taxon>Bacteria</taxon>
        <taxon>Bacillati</taxon>
        <taxon>Actinomycetota</taxon>
        <taxon>Acidimicrobiia</taxon>
        <taxon>Acidimicrobiales</taxon>
        <taxon>Acidimicrobiaceae</taxon>
        <taxon>Ferrimicrobium</taxon>
    </lineage>
</organism>
<accession>A0ABV3Y5F9</accession>
<keyword evidence="5" id="KW-0460">Magnesium</keyword>
<dbReference type="EC" id="2.5.1.-" evidence="7"/>
<comment type="similarity">
    <text evidence="2 6">Belongs to the FPP/GGPP synthase family.</text>
</comment>
<dbReference type="InterPro" id="IPR008949">
    <property type="entry name" value="Isoprenoid_synthase_dom_sf"/>
</dbReference>